<evidence type="ECO:0000313" key="4">
    <source>
        <dbReference type="Proteomes" id="UP000886520"/>
    </source>
</evidence>
<dbReference type="InterPro" id="IPR002347">
    <property type="entry name" value="SDR_fam"/>
</dbReference>
<dbReference type="Pfam" id="PF13561">
    <property type="entry name" value="adh_short_C2"/>
    <property type="match status" value="1"/>
</dbReference>
<dbReference type="InterPro" id="IPR036291">
    <property type="entry name" value="NAD(P)-bd_dom_sf"/>
</dbReference>
<sequence>MLEEQGSWDPLPVQDMASTLRTNFESSVHLSCLAHPLLKASAEGSLVFISSIAGSQTVGPTIAIYHCSKGALNQLTKNLALEWAKDGIRVNTVAPGYTQTDMVSLVTNEVLDAAKMRIPMRRFGEVHEIVAAVAFLCMPCSSFTTGTILRVDGGMTCLNSIAACADIERS</sequence>
<gene>
    <name evidence="3" type="ORF">GOP47_0020984</name>
</gene>
<dbReference type="PRINTS" id="PR00081">
    <property type="entry name" value="GDHRDH"/>
</dbReference>
<dbReference type="PANTHER" id="PTHR42898">
    <property type="entry name" value="TROPINONE REDUCTASE"/>
    <property type="match status" value="1"/>
</dbReference>
<dbReference type="InterPro" id="IPR045000">
    <property type="entry name" value="TR"/>
</dbReference>
<dbReference type="Proteomes" id="UP000886520">
    <property type="component" value="Chromosome 20"/>
</dbReference>
<evidence type="ECO:0000256" key="1">
    <source>
        <dbReference type="ARBA" id="ARBA00022857"/>
    </source>
</evidence>
<proteinExistence type="predicted"/>
<accession>A0A9D4Z7G9</accession>
<keyword evidence="2" id="KW-0560">Oxidoreductase</keyword>
<keyword evidence="1" id="KW-0521">NADP</keyword>
<dbReference type="OrthoDB" id="417891at2759"/>
<dbReference type="GO" id="GO:0016491">
    <property type="term" value="F:oxidoreductase activity"/>
    <property type="evidence" value="ECO:0007669"/>
    <property type="project" value="UniProtKB-KW"/>
</dbReference>
<keyword evidence="4" id="KW-1185">Reference proteome</keyword>
<comment type="caution">
    <text evidence="3">The sequence shown here is derived from an EMBL/GenBank/DDBJ whole genome shotgun (WGS) entry which is preliminary data.</text>
</comment>
<dbReference type="EMBL" id="JABFUD020000020">
    <property type="protein sequence ID" value="KAI5064314.1"/>
    <property type="molecule type" value="Genomic_DNA"/>
</dbReference>
<dbReference type="SUPFAM" id="SSF51735">
    <property type="entry name" value="NAD(P)-binding Rossmann-fold domains"/>
    <property type="match status" value="1"/>
</dbReference>
<name>A0A9D4Z7G9_ADICA</name>
<dbReference type="AlphaFoldDB" id="A0A9D4Z7G9"/>
<dbReference type="PANTHER" id="PTHR42898:SF6">
    <property type="entry name" value="NADP-DEPENDENT MANNITOL DEHYDROGENASE"/>
    <property type="match status" value="1"/>
</dbReference>
<reference evidence="3" key="1">
    <citation type="submission" date="2021-01" db="EMBL/GenBank/DDBJ databases">
        <title>Adiantum capillus-veneris genome.</title>
        <authorList>
            <person name="Fang Y."/>
            <person name="Liao Q."/>
        </authorList>
    </citation>
    <scope>NUCLEOTIDE SEQUENCE</scope>
    <source>
        <strain evidence="3">H3</strain>
        <tissue evidence="3">Leaf</tissue>
    </source>
</reference>
<organism evidence="3 4">
    <name type="scientific">Adiantum capillus-veneris</name>
    <name type="common">Maidenhair fern</name>
    <dbReference type="NCBI Taxonomy" id="13818"/>
    <lineage>
        <taxon>Eukaryota</taxon>
        <taxon>Viridiplantae</taxon>
        <taxon>Streptophyta</taxon>
        <taxon>Embryophyta</taxon>
        <taxon>Tracheophyta</taxon>
        <taxon>Polypodiopsida</taxon>
        <taxon>Polypodiidae</taxon>
        <taxon>Polypodiales</taxon>
        <taxon>Pteridineae</taxon>
        <taxon>Pteridaceae</taxon>
        <taxon>Vittarioideae</taxon>
        <taxon>Adiantum</taxon>
    </lineage>
</organism>
<evidence type="ECO:0000256" key="2">
    <source>
        <dbReference type="ARBA" id="ARBA00023002"/>
    </source>
</evidence>
<evidence type="ECO:0000313" key="3">
    <source>
        <dbReference type="EMBL" id="KAI5064314.1"/>
    </source>
</evidence>
<dbReference type="Gene3D" id="3.40.50.720">
    <property type="entry name" value="NAD(P)-binding Rossmann-like Domain"/>
    <property type="match status" value="1"/>
</dbReference>
<protein>
    <submittedName>
        <fullName evidence="3">Uncharacterized protein</fullName>
    </submittedName>
</protein>